<proteinExistence type="predicted"/>
<reference evidence="1 2" key="1">
    <citation type="submission" date="2016-10" db="EMBL/GenBank/DDBJ databases">
        <authorList>
            <person name="de Groot N.N."/>
        </authorList>
    </citation>
    <scope>NUCLEOTIDE SEQUENCE [LARGE SCALE GENOMIC DNA]</scope>
    <source>
        <strain evidence="1 2">DSM 44637</strain>
    </source>
</reference>
<dbReference type="AlphaFoldDB" id="A0A1I5KZD8"/>
<evidence type="ECO:0000313" key="1">
    <source>
        <dbReference type="EMBL" id="SFO89831.1"/>
    </source>
</evidence>
<dbReference type="STRING" id="112413.SAMN05421854_103372"/>
<evidence type="ECO:0000313" key="2">
    <source>
        <dbReference type="Proteomes" id="UP000199137"/>
    </source>
</evidence>
<dbReference type="Proteomes" id="UP000199137">
    <property type="component" value="Unassembled WGS sequence"/>
</dbReference>
<dbReference type="EMBL" id="FOWC01000003">
    <property type="protein sequence ID" value="SFO89831.1"/>
    <property type="molecule type" value="Genomic_DNA"/>
</dbReference>
<protein>
    <submittedName>
        <fullName evidence="1">Uncharacterized protein</fullName>
    </submittedName>
</protein>
<accession>A0A1I5KZD8</accession>
<organism evidence="1 2">
    <name type="scientific">Amycolatopsis rubida</name>
    <dbReference type="NCBI Taxonomy" id="112413"/>
    <lineage>
        <taxon>Bacteria</taxon>
        <taxon>Bacillati</taxon>
        <taxon>Actinomycetota</taxon>
        <taxon>Actinomycetes</taxon>
        <taxon>Pseudonocardiales</taxon>
        <taxon>Pseudonocardiaceae</taxon>
        <taxon>Amycolatopsis</taxon>
    </lineage>
</organism>
<gene>
    <name evidence="1" type="ORF">SAMN05421854_103372</name>
</gene>
<name>A0A1I5KZD8_9PSEU</name>
<sequence>MDHRPSRAGQRGARDALARQAAIVMMALLLAGARR</sequence>